<reference evidence="2 3" key="1">
    <citation type="submission" date="2017-02" db="EMBL/GenBank/DDBJ databases">
        <authorList>
            <person name="Peterson S.W."/>
        </authorList>
    </citation>
    <scope>NUCLEOTIDE SEQUENCE [LARGE SCALE GENOMIC DNA]</scope>
    <source>
        <strain evidence="2 3">DSM 24412</strain>
    </source>
</reference>
<organism evidence="2 3">
    <name type="scientific">Alkalitalea saponilacus</name>
    <dbReference type="NCBI Taxonomy" id="889453"/>
    <lineage>
        <taxon>Bacteria</taxon>
        <taxon>Pseudomonadati</taxon>
        <taxon>Bacteroidota</taxon>
        <taxon>Bacteroidia</taxon>
        <taxon>Marinilabiliales</taxon>
        <taxon>Marinilabiliaceae</taxon>
        <taxon>Alkalitalea</taxon>
    </lineage>
</organism>
<dbReference type="InterPro" id="IPR036388">
    <property type="entry name" value="WH-like_DNA-bd_sf"/>
</dbReference>
<dbReference type="Gene3D" id="3.30.420.10">
    <property type="entry name" value="Ribonuclease H-like superfamily/Ribonuclease H"/>
    <property type="match status" value="1"/>
</dbReference>
<evidence type="ECO:0000313" key="3">
    <source>
        <dbReference type="Proteomes" id="UP000191055"/>
    </source>
</evidence>
<dbReference type="InterPro" id="IPR001584">
    <property type="entry name" value="Integrase_cat-core"/>
</dbReference>
<dbReference type="GO" id="GO:0006355">
    <property type="term" value="P:regulation of DNA-templated transcription"/>
    <property type="evidence" value="ECO:0007669"/>
    <property type="project" value="InterPro"/>
</dbReference>
<dbReference type="GO" id="GO:0015074">
    <property type="term" value="P:DNA integration"/>
    <property type="evidence" value="ECO:0007669"/>
    <property type="project" value="InterPro"/>
</dbReference>
<dbReference type="InterPro" id="IPR012337">
    <property type="entry name" value="RNaseH-like_sf"/>
</dbReference>
<name>A0A1T5HRZ0_9BACT</name>
<dbReference type="GO" id="GO:0003676">
    <property type="term" value="F:nucleic acid binding"/>
    <property type="evidence" value="ECO:0007669"/>
    <property type="project" value="InterPro"/>
</dbReference>
<keyword evidence="3" id="KW-1185">Reference proteome</keyword>
<dbReference type="NCBIfam" id="NF033546">
    <property type="entry name" value="transpos_IS21"/>
    <property type="match status" value="1"/>
</dbReference>
<dbReference type="AlphaFoldDB" id="A0A1T5HRZ0"/>
<dbReference type="Proteomes" id="UP000191055">
    <property type="component" value="Unassembled WGS sequence"/>
</dbReference>
<proteinExistence type="predicted"/>
<dbReference type="InterPro" id="IPR000792">
    <property type="entry name" value="Tscrpt_reg_LuxR_C"/>
</dbReference>
<protein>
    <submittedName>
        <fullName evidence="2">Transposase</fullName>
    </submittedName>
</protein>
<dbReference type="Pfam" id="PF00196">
    <property type="entry name" value="GerE"/>
    <property type="match status" value="1"/>
</dbReference>
<gene>
    <name evidence="2" type="ORF">SAMN03080601_02733</name>
</gene>
<dbReference type="PANTHER" id="PTHR35004">
    <property type="entry name" value="TRANSPOSASE RV3428C-RELATED"/>
    <property type="match status" value="1"/>
</dbReference>
<evidence type="ECO:0000259" key="1">
    <source>
        <dbReference type="PROSITE" id="PS50994"/>
    </source>
</evidence>
<dbReference type="EMBL" id="FUYV01000017">
    <property type="protein sequence ID" value="SKC23459.1"/>
    <property type="molecule type" value="Genomic_DNA"/>
</dbReference>
<dbReference type="PROSITE" id="PS50994">
    <property type="entry name" value="INTEGRASE"/>
    <property type="match status" value="1"/>
</dbReference>
<dbReference type="RefSeq" id="WP_198314170.1">
    <property type="nucleotide sequence ID" value="NZ_CP021904.1"/>
</dbReference>
<feature type="domain" description="Integrase catalytic" evidence="1">
    <location>
        <begin position="141"/>
        <end position="323"/>
    </location>
</feature>
<dbReference type="PANTHER" id="PTHR35004:SF8">
    <property type="entry name" value="TRANSPOSASE RV3428C-RELATED"/>
    <property type="match status" value="1"/>
</dbReference>
<sequence>MAGKTKEMSKVKQMLRLHQNGVSNRQIAAELSINKETVNRYIKRAKGDHLPISELLNLEDPVLQHRMTGGNPAYVDNRFEELKGRLPYYEKELERKHVTLTTLWEEYIVENPNGYSLTQFRYHYRQHTKAKRKNPSSILKDLYVPGEKLFIDFAGDTMEYIDRETGEVIKVQVFVACMPATDYGFAMAVPSQKSEDFIHALTSCFQALGDVPKIIVSDNLKAAVTKTDPYEPQINRIMEDMANHYGCVVIPARPRRPKDKGLVENHVKIVYNRVYAQLRHRKFFSLEELNCAIAEKMLAHNHKRMQQHPYTREEHFLAIEKSQ</sequence>
<dbReference type="Gene3D" id="1.10.10.10">
    <property type="entry name" value="Winged helix-like DNA-binding domain superfamily/Winged helix DNA-binding domain"/>
    <property type="match status" value="1"/>
</dbReference>
<accession>A0A1T5HRZ0</accession>
<evidence type="ECO:0000313" key="2">
    <source>
        <dbReference type="EMBL" id="SKC23459.1"/>
    </source>
</evidence>
<dbReference type="STRING" id="889453.SAMN03080601_02733"/>
<dbReference type="InterPro" id="IPR036397">
    <property type="entry name" value="RNaseH_sf"/>
</dbReference>
<dbReference type="SUPFAM" id="SSF53098">
    <property type="entry name" value="Ribonuclease H-like"/>
    <property type="match status" value="1"/>
</dbReference>